<feature type="transmembrane region" description="Helical" evidence="1">
    <location>
        <begin position="52"/>
        <end position="70"/>
    </location>
</feature>
<gene>
    <name evidence="2" type="ORF">COI69_29110</name>
</gene>
<dbReference type="AlphaFoldDB" id="A0A9X7E177"/>
<proteinExistence type="predicted"/>
<organism evidence="2 3">
    <name type="scientific">Bacillus cereus</name>
    <dbReference type="NCBI Taxonomy" id="1396"/>
    <lineage>
        <taxon>Bacteria</taxon>
        <taxon>Bacillati</taxon>
        <taxon>Bacillota</taxon>
        <taxon>Bacilli</taxon>
        <taxon>Bacillales</taxon>
        <taxon>Bacillaceae</taxon>
        <taxon>Bacillus</taxon>
        <taxon>Bacillus cereus group</taxon>
    </lineage>
</organism>
<protein>
    <submittedName>
        <fullName evidence="2">Uncharacterized protein</fullName>
    </submittedName>
</protein>
<evidence type="ECO:0000313" key="2">
    <source>
        <dbReference type="EMBL" id="PHG74884.1"/>
    </source>
</evidence>
<dbReference type="Proteomes" id="UP000225135">
    <property type="component" value="Unassembled WGS sequence"/>
</dbReference>
<feature type="transmembrane region" description="Helical" evidence="1">
    <location>
        <begin position="85"/>
        <end position="110"/>
    </location>
</feature>
<keyword evidence="1" id="KW-0472">Membrane</keyword>
<sequence>MPNNNDAAVTNNSTATQDDTEVTFPSGELLLSIVQKEYDYETTRKTVLETRTGILITLAAAILTFTFSNIKLPKIKTPINEFSTLIFYVSYFLIGVIAVVTIGISLFYLLRVLFIAKYKRLDTTEINTQTAIGEPDVVAMALTKQYEKILSHNCNVNNDKMILYRKGTNCLIIALFASVILYGIALNL</sequence>
<keyword evidence="1" id="KW-0812">Transmembrane</keyword>
<comment type="caution">
    <text evidence="2">The sequence shown here is derived from an EMBL/GenBank/DDBJ whole genome shotgun (WGS) entry which is preliminary data.</text>
</comment>
<name>A0A9X7E177_BACCE</name>
<feature type="transmembrane region" description="Helical" evidence="1">
    <location>
        <begin position="167"/>
        <end position="185"/>
    </location>
</feature>
<accession>A0A9X7E177</accession>
<evidence type="ECO:0000313" key="3">
    <source>
        <dbReference type="Proteomes" id="UP000225135"/>
    </source>
</evidence>
<reference evidence="2 3" key="1">
    <citation type="submission" date="2017-09" db="EMBL/GenBank/DDBJ databases">
        <title>Large-scale bioinformatics analysis of Bacillus genomes uncovers conserved roles of natural products in bacterial physiology.</title>
        <authorList>
            <consortium name="Agbiome Team Llc"/>
            <person name="Bleich R.M."/>
            <person name="Grubbs K.J."/>
            <person name="Santa Maria K.C."/>
            <person name="Allen S.E."/>
            <person name="Farag S."/>
            <person name="Shank E.A."/>
            <person name="Bowers A."/>
        </authorList>
    </citation>
    <scope>NUCLEOTIDE SEQUENCE [LARGE SCALE GENOMIC DNA]</scope>
    <source>
        <strain evidence="2 3">AFS029792</strain>
    </source>
</reference>
<dbReference type="EMBL" id="NUUR01000122">
    <property type="protein sequence ID" value="PHG74884.1"/>
    <property type="molecule type" value="Genomic_DNA"/>
</dbReference>
<dbReference type="RefSeq" id="WP_098773386.1">
    <property type="nucleotide sequence ID" value="NZ_NUQH01000006.1"/>
</dbReference>
<keyword evidence="1" id="KW-1133">Transmembrane helix</keyword>
<evidence type="ECO:0000256" key="1">
    <source>
        <dbReference type="SAM" id="Phobius"/>
    </source>
</evidence>